<protein>
    <submittedName>
        <fullName evidence="2">Lipoprotein</fullName>
    </submittedName>
</protein>
<evidence type="ECO:0000256" key="1">
    <source>
        <dbReference type="SAM" id="Phobius"/>
    </source>
</evidence>
<keyword evidence="1" id="KW-0812">Transmembrane</keyword>
<proteinExistence type="predicted"/>
<sequence>MPQPWYKQFWPWFLIILPATVVVACITTFVLFVENDVDLVAEDYYKKGKAINVDLSKIKVAQNLAIHAQVRNLDNVIEIKLDKGKLEHNPAIKAIFTHRTLPNHDFSQILTSDAKGIYRITLEEPITGPWFIELLPHDSSWMVQGRTNFPSKDFFPLGKELK</sequence>
<gene>
    <name evidence="2" type="ORF">VFSR5_1352</name>
</gene>
<accession>A0AAV3ERY4</accession>
<dbReference type="Proteomes" id="UP000004521">
    <property type="component" value="Chromosome I"/>
</dbReference>
<dbReference type="Pfam" id="PF05751">
    <property type="entry name" value="FixH"/>
    <property type="match status" value="1"/>
</dbReference>
<keyword evidence="1" id="KW-1133">Transmembrane helix</keyword>
<keyword evidence="2" id="KW-0449">Lipoprotein</keyword>
<dbReference type="InterPro" id="IPR008620">
    <property type="entry name" value="FixH"/>
</dbReference>
<evidence type="ECO:0000313" key="3">
    <source>
        <dbReference type="Proteomes" id="UP000004521"/>
    </source>
</evidence>
<dbReference type="PROSITE" id="PS51257">
    <property type="entry name" value="PROKAR_LIPOPROTEIN"/>
    <property type="match status" value="1"/>
</dbReference>
<feature type="transmembrane region" description="Helical" evidence="1">
    <location>
        <begin position="12"/>
        <end position="33"/>
    </location>
</feature>
<dbReference type="RefSeq" id="WP_005419230.1">
    <property type="nucleotide sequence ID" value="NZ_CM001400.1"/>
</dbReference>
<evidence type="ECO:0000313" key="2">
    <source>
        <dbReference type="EMBL" id="EHN69716.1"/>
    </source>
</evidence>
<dbReference type="AlphaFoldDB" id="A0AAV3ERY4"/>
<dbReference type="EMBL" id="AHIH01000005">
    <property type="protein sequence ID" value="EHN69716.1"/>
    <property type="molecule type" value="Genomic_DNA"/>
</dbReference>
<comment type="caution">
    <text evidence="2">The sequence shown here is derived from an EMBL/GenBank/DDBJ whole genome shotgun (WGS) entry which is preliminary data.</text>
</comment>
<name>A0AAV3ERY4_ALIFS</name>
<keyword evidence="1" id="KW-0472">Membrane</keyword>
<reference evidence="2 3" key="1">
    <citation type="journal article" date="2012" name="J. Bacteriol.">
        <title>Draft Genome Sequence of Vibrio fischeri SR5, a Strain Isolated from the Light Organ of the Mediterranean Squid Sepiola robusta.</title>
        <authorList>
            <person name="Gyllborg M.C."/>
            <person name="Sahl J.W."/>
            <person name="Cronin D.C.III."/>
            <person name="Rasko D.A."/>
            <person name="Mandel M.J."/>
        </authorList>
    </citation>
    <scope>NUCLEOTIDE SEQUENCE [LARGE SCALE GENOMIC DNA]</scope>
    <source>
        <strain evidence="2 3">SR5</strain>
    </source>
</reference>
<organism evidence="2 3">
    <name type="scientific">Aliivibrio fischeri SR5</name>
    <dbReference type="NCBI Taxonomy" id="1088719"/>
    <lineage>
        <taxon>Bacteria</taxon>
        <taxon>Pseudomonadati</taxon>
        <taxon>Pseudomonadota</taxon>
        <taxon>Gammaproteobacteria</taxon>
        <taxon>Vibrionales</taxon>
        <taxon>Vibrionaceae</taxon>
        <taxon>Aliivibrio</taxon>
    </lineage>
</organism>